<dbReference type="InterPro" id="IPR001155">
    <property type="entry name" value="OxRdtase_FMN_N"/>
</dbReference>
<dbReference type="Pfam" id="PF00724">
    <property type="entry name" value="Oxidored_FMN"/>
    <property type="match status" value="1"/>
</dbReference>
<evidence type="ECO:0000256" key="1">
    <source>
        <dbReference type="ARBA" id="ARBA00001917"/>
    </source>
</evidence>
<dbReference type="GO" id="GO:0010181">
    <property type="term" value="F:FMN binding"/>
    <property type="evidence" value="ECO:0007669"/>
    <property type="project" value="InterPro"/>
</dbReference>
<evidence type="ECO:0000256" key="2">
    <source>
        <dbReference type="ARBA" id="ARBA00005979"/>
    </source>
</evidence>
<comment type="cofactor">
    <cofactor evidence="1">
        <name>FMN</name>
        <dbReference type="ChEBI" id="CHEBI:58210"/>
    </cofactor>
</comment>
<dbReference type="PATRIC" id="fig|1434107.4.peg.3738"/>
<dbReference type="Gene3D" id="3.20.20.70">
    <property type="entry name" value="Aldolase class I"/>
    <property type="match status" value="1"/>
</dbReference>
<keyword evidence="3 5" id="KW-0560">Oxidoreductase</keyword>
<dbReference type="Proteomes" id="UP000033066">
    <property type="component" value="Chromosome"/>
</dbReference>
<name>A0A0E3SPA7_METBA</name>
<sequence length="363" mass="40033">MAGHKDIFSQYRMGDLTLPNRMVMAPMTRNRAGDADVPVSLTVTYYVQRASAGMIITEGSQVSPQGVGYMHTPGIYSEEQVAGWKKVTDAVHQVGGRIFIQLWHVGRVSHSDFLGDDLPVAPSALPVEGFVHTPNGKKPIPMPRALETDEIPDIVKQFRHAAENARKAGFDGVEIHGANGYLLDQFLRSGSNKRTDNYGGNLENRTRLPLEVTKAVIEVWGDDRVGYRISPHNIAHSMSDVNPMETFSYFTKELNKIGLGYLHLIEAIGGRSGFVPPEARLGPMLRKIFERTFILNGGYGLQSGNEAIAKGEADLIAFGVPFLANPDLPERFRQNAPLNRPDVATFYAGGVRGYIDYPALIRR</sequence>
<reference evidence="5" key="1">
    <citation type="submission" date="2014-07" db="EMBL/GenBank/DDBJ databases">
        <title>Methanogenic archaea and the global carbon cycle.</title>
        <authorList>
            <person name="Henriksen J.R."/>
            <person name="Luke J."/>
            <person name="Reinhart S."/>
            <person name="Benedict M.N."/>
            <person name="Youngblut N.D."/>
            <person name="Metcalf M.E."/>
            <person name="Whitaker R.J."/>
            <person name="Metcalf W.W."/>
        </authorList>
    </citation>
    <scope>NUCLEOTIDE SEQUENCE [LARGE SCALE GENOMIC DNA]</scope>
    <source>
        <strain evidence="5">3</strain>
    </source>
</reference>
<dbReference type="STRING" id="1434107.MSBR3_2949"/>
<dbReference type="SUPFAM" id="SSF51395">
    <property type="entry name" value="FMN-linked oxidoreductases"/>
    <property type="match status" value="1"/>
</dbReference>
<dbReference type="EC" id="1.-.-.-" evidence="5"/>
<gene>
    <name evidence="5" type="ORF">MSBR3_2949</name>
</gene>
<evidence type="ECO:0000313" key="5">
    <source>
        <dbReference type="EMBL" id="AKB83527.1"/>
    </source>
</evidence>
<dbReference type="GO" id="GO:0005829">
    <property type="term" value="C:cytosol"/>
    <property type="evidence" value="ECO:0007669"/>
    <property type="project" value="TreeGrafter"/>
</dbReference>
<dbReference type="PANTHER" id="PTHR22893:SF98">
    <property type="entry name" value="OXIDOREDUCTASE"/>
    <property type="match status" value="1"/>
</dbReference>
<comment type="similarity">
    <text evidence="2">Belongs to the NADH:flavin oxidoreductase/NADH oxidase family.</text>
</comment>
<evidence type="ECO:0000313" key="6">
    <source>
        <dbReference type="Proteomes" id="UP000033066"/>
    </source>
</evidence>
<dbReference type="AlphaFoldDB" id="A0A0E3SPA7"/>
<dbReference type="KEGG" id="mbak:MSBR3_2949"/>
<dbReference type="InterPro" id="IPR045247">
    <property type="entry name" value="Oye-like"/>
</dbReference>
<dbReference type="PANTHER" id="PTHR22893">
    <property type="entry name" value="NADH OXIDOREDUCTASE-RELATED"/>
    <property type="match status" value="1"/>
</dbReference>
<dbReference type="CDD" id="cd02933">
    <property type="entry name" value="OYE_like_FMN"/>
    <property type="match status" value="1"/>
</dbReference>
<keyword evidence="6" id="KW-1185">Reference proteome</keyword>
<dbReference type="FunFam" id="3.20.20.70:FF:000059">
    <property type="entry name" value="N-ethylmaleimide reductase, FMN-linked"/>
    <property type="match status" value="1"/>
</dbReference>
<evidence type="ECO:0000259" key="4">
    <source>
        <dbReference type="Pfam" id="PF00724"/>
    </source>
</evidence>
<dbReference type="RefSeq" id="WP_048109150.1">
    <property type="nucleotide sequence ID" value="NZ_CP009517.1"/>
</dbReference>
<dbReference type="InterPro" id="IPR013785">
    <property type="entry name" value="Aldolase_TIM"/>
</dbReference>
<feature type="domain" description="NADH:flavin oxidoreductase/NADH oxidase N-terminal" evidence="4">
    <location>
        <begin position="7"/>
        <end position="339"/>
    </location>
</feature>
<dbReference type="GeneID" id="24790591"/>
<proteinExistence type="inferred from homology"/>
<accession>A0A0E3SPA7</accession>
<evidence type="ECO:0000256" key="3">
    <source>
        <dbReference type="ARBA" id="ARBA00023002"/>
    </source>
</evidence>
<dbReference type="HOGENOM" id="CLU_012153_0_0_2"/>
<protein>
    <submittedName>
        <fullName evidence="5">N-ethylmaleimide reductase</fullName>
        <ecNumber evidence="5">1.-.-.-</ecNumber>
    </submittedName>
</protein>
<dbReference type="GO" id="GO:0016628">
    <property type="term" value="F:oxidoreductase activity, acting on the CH-CH group of donors, NAD or NADP as acceptor"/>
    <property type="evidence" value="ECO:0007669"/>
    <property type="project" value="UniProtKB-ARBA"/>
</dbReference>
<dbReference type="OrthoDB" id="122964at2157"/>
<dbReference type="EMBL" id="CP009517">
    <property type="protein sequence ID" value="AKB83527.1"/>
    <property type="molecule type" value="Genomic_DNA"/>
</dbReference>
<organism evidence="5 6">
    <name type="scientific">Methanosarcina barkeri 3</name>
    <dbReference type="NCBI Taxonomy" id="1434107"/>
    <lineage>
        <taxon>Archaea</taxon>
        <taxon>Methanobacteriati</taxon>
        <taxon>Methanobacteriota</taxon>
        <taxon>Stenosarchaea group</taxon>
        <taxon>Methanomicrobia</taxon>
        <taxon>Methanosarcinales</taxon>
        <taxon>Methanosarcinaceae</taxon>
        <taxon>Methanosarcina</taxon>
    </lineage>
</organism>